<feature type="chain" id="PRO_5004844038" evidence="1">
    <location>
        <begin position="19"/>
        <end position="672"/>
    </location>
</feature>
<dbReference type="InterPro" id="IPR031728">
    <property type="entry name" value="GlcAase_C"/>
</dbReference>
<dbReference type="KEGG" id="hir:HETIRDRAFT_171746"/>
<dbReference type="GeneID" id="20668361"/>
<feature type="domain" description="Beta-glucuronidase C-terminal" evidence="2">
    <location>
        <begin position="473"/>
        <end position="583"/>
    </location>
</feature>
<dbReference type="InterPro" id="IPR017853">
    <property type="entry name" value="GH"/>
</dbReference>
<dbReference type="Pfam" id="PF16862">
    <property type="entry name" value="Glyco_hydro_79C"/>
    <property type="match status" value="1"/>
</dbReference>
<dbReference type="OrthoDB" id="2796951at2759"/>
<organism evidence="3 4">
    <name type="scientific">Heterobasidion irregulare (strain TC 32-1)</name>
    <dbReference type="NCBI Taxonomy" id="747525"/>
    <lineage>
        <taxon>Eukaryota</taxon>
        <taxon>Fungi</taxon>
        <taxon>Dikarya</taxon>
        <taxon>Basidiomycota</taxon>
        <taxon>Agaricomycotina</taxon>
        <taxon>Agaricomycetes</taxon>
        <taxon>Russulales</taxon>
        <taxon>Bondarzewiaceae</taxon>
        <taxon>Heterobasidion</taxon>
        <taxon>Heterobasidion annosum species complex</taxon>
    </lineage>
</organism>
<evidence type="ECO:0000259" key="2">
    <source>
        <dbReference type="Pfam" id="PF16862"/>
    </source>
</evidence>
<feature type="signal peptide" evidence="1">
    <location>
        <begin position="1"/>
        <end position="18"/>
    </location>
</feature>
<dbReference type="STRING" id="747525.W4K1Q4"/>
<dbReference type="AlphaFoldDB" id="W4K1Q4"/>
<dbReference type="Gene3D" id="3.20.20.80">
    <property type="entry name" value="Glycosidases"/>
    <property type="match status" value="1"/>
</dbReference>
<dbReference type="InterPro" id="IPR052974">
    <property type="entry name" value="GH79_Enzymes"/>
</dbReference>
<dbReference type="InParanoid" id="W4K1Q4"/>
<keyword evidence="4" id="KW-1185">Reference proteome</keyword>
<dbReference type="GO" id="GO:0016787">
    <property type="term" value="F:hydrolase activity"/>
    <property type="evidence" value="ECO:0007669"/>
    <property type="project" value="UniProtKB-KW"/>
</dbReference>
<evidence type="ECO:0000313" key="3">
    <source>
        <dbReference type="EMBL" id="ETW79737.1"/>
    </source>
</evidence>
<dbReference type="Proteomes" id="UP000030671">
    <property type="component" value="Unassembled WGS sequence"/>
</dbReference>
<sequence>MRHLVLSFACLLSGLAHAQMTIYHPQNSQVVFGGKSTETPTATVSTSAAAATYTGAAAYDPTVLIAPPVPNPPIQKSFGIQLSNGGMPNLSMKQNGGFYGFSIEMSVANQVLGRNSSLIKVPFLNLLANIVERVGWVQVRVGGNTQESATLVDSLPNGTILAKDYTKVTGTTRTPPLEYTRELMYMMNNISSLVNTRWYLGIPFFNTTPFSLEILGASQEILGDRLLAFQAGNEPDQYVQHEHRPEGYGPSDYAAEMGLLIDQVQKDQTILKRNNLFLSPSISRGSWAPEDVWDTGLVSTYSSSLAGLSVERYPNDNCVAQFDLVGAGPPVDPQEAFPQYLDHTASQSIVGPYINSTLFAQQMGKPFIMYETNTASCSGFAGISDSFGAALWALDYGLQMAYTNFSAALLHVGGQNAFYNPFTPPPTNQSSFRQWTIGPVYYSALIMAEVLGPSNASQVVDLSANNGEKFTPAYAIYENGVPTKVALFNFVTDPSGGTNITASISIGGGETGQPSSTPAQVKVKYLSASSVSQKGDFLWAGQTFGNHFESDGRLQGDLDVQTVQCDQNAHTCSIKVPAPGFALVFLTEESLSRVTADATLTFPTTYMTKTVNTIQIDPSALATSNGHSGMGSRKGTTSAGHVNGAIADLAVPGLFTLLAAAAAGTWIVTGRA</sequence>
<dbReference type="EMBL" id="KI925460">
    <property type="protein sequence ID" value="ETW79737.1"/>
    <property type="molecule type" value="Genomic_DNA"/>
</dbReference>
<gene>
    <name evidence="3" type="ORF">HETIRDRAFT_171746</name>
</gene>
<dbReference type="HOGENOM" id="CLU_023945_0_0_1"/>
<protein>
    <submittedName>
        <fullName evidence="3">Glycoside hydrolase family 79 protein</fullName>
    </submittedName>
</protein>
<dbReference type="RefSeq" id="XP_009548294.1">
    <property type="nucleotide sequence ID" value="XM_009549999.1"/>
</dbReference>
<dbReference type="PANTHER" id="PTHR36183:SF2">
    <property type="entry name" value="BETA-GLUCURONIDASE C-TERMINAL DOMAIN-CONTAINING PROTEIN"/>
    <property type="match status" value="1"/>
</dbReference>
<evidence type="ECO:0000256" key="1">
    <source>
        <dbReference type="SAM" id="SignalP"/>
    </source>
</evidence>
<name>W4K1Q4_HETIT</name>
<evidence type="ECO:0000313" key="4">
    <source>
        <dbReference type="Proteomes" id="UP000030671"/>
    </source>
</evidence>
<reference evidence="3 4" key="1">
    <citation type="journal article" date="2012" name="New Phytol.">
        <title>Insight into trade-off between wood decay and parasitism from the genome of a fungal forest pathogen.</title>
        <authorList>
            <person name="Olson A."/>
            <person name="Aerts A."/>
            <person name="Asiegbu F."/>
            <person name="Belbahri L."/>
            <person name="Bouzid O."/>
            <person name="Broberg A."/>
            <person name="Canback B."/>
            <person name="Coutinho P.M."/>
            <person name="Cullen D."/>
            <person name="Dalman K."/>
            <person name="Deflorio G."/>
            <person name="van Diepen L.T."/>
            <person name="Dunand C."/>
            <person name="Duplessis S."/>
            <person name="Durling M."/>
            <person name="Gonthier P."/>
            <person name="Grimwood J."/>
            <person name="Fossdal C.G."/>
            <person name="Hansson D."/>
            <person name="Henrissat B."/>
            <person name="Hietala A."/>
            <person name="Himmelstrand K."/>
            <person name="Hoffmeister D."/>
            <person name="Hogberg N."/>
            <person name="James T.Y."/>
            <person name="Karlsson M."/>
            <person name="Kohler A."/>
            <person name="Kues U."/>
            <person name="Lee Y.H."/>
            <person name="Lin Y.C."/>
            <person name="Lind M."/>
            <person name="Lindquist E."/>
            <person name="Lombard V."/>
            <person name="Lucas S."/>
            <person name="Lunden K."/>
            <person name="Morin E."/>
            <person name="Murat C."/>
            <person name="Park J."/>
            <person name="Raffaello T."/>
            <person name="Rouze P."/>
            <person name="Salamov A."/>
            <person name="Schmutz J."/>
            <person name="Solheim H."/>
            <person name="Stahlberg J."/>
            <person name="Velez H."/>
            <person name="de Vries R.P."/>
            <person name="Wiebenga A."/>
            <person name="Woodward S."/>
            <person name="Yakovlev I."/>
            <person name="Garbelotto M."/>
            <person name="Martin F."/>
            <person name="Grigoriev I.V."/>
            <person name="Stenlid J."/>
        </authorList>
    </citation>
    <scope>NUCLEOTIDE SEQUENCE [LARGE SCALE GENOMIC DNA]</scope>
    <source>
        <strain evidence="3 4">TC 32-1</strain>
    </source>
</reference>
<dbReference type="PANTHER" id="PTHR36183">
    <property type="entry name" value="BETA-GLUCURONIDASE"/>
    <property type="match status" value="1"/>
</dbReference>
<dbReference type="SUPFAM" id="SSF51445">
    <property type="entry name" value="(Trans)glycosidases"/>
    <property type="match status" value="1"/>
</dbReference>
<dbReference type="eggNOG" id="ENOG502QTN4">
    <property type="taxonomic scope" value="Eukaryota"/>
</dbReference>
<keyword evidence="1" id="KW-0732">Signal</keyword>
<proteinExistence type="predicted"/>
<accession>W4K1Q4</accession>
<keyword evidence="3" id="KW-0378">Hydrolase</keyword>